<dbReference type="Proteomes" id="UP001595846">
    <property type="component" value="Unassembled WGS sequence"/>
</dbReference>
<feature type="domain" description="J" evidence="1">
    <location>
        <begin position="167"/>
        <end position="220"/>
    </location>
</feature>
<keyword evidence="3" id="KW-1185">Reference proteome</keyword>
<sequence>MGVADETQRGCDGCDRSVAVADLTTVSMPDGTLVACCPRCTPHARAAAKRAAELDTTKGTCDGCRTTVAESDLEDVVLTDGAVVSLCGSCREDRPGRSRTPSSGVADTETTEIARRKSLCTHCHEWVDEERYRVTLVDDRAEKLCETCKETAVETGIVVDVSMRRTDARDILGVDEGASTAAIRSAFQTQIKNAHPDRPTGTREAFRLVTEAYDRLRSSQ</sequence>
<dbReference type="PROSITE" id="PS50076">
    <property type="entry name" value="DNAJ_2"/>
    <property type="match status" value="1"/>
</dbReference>
<dbReference type="InterPro" id="IPR036869">
    <property type="entry name" value="J_dom_sf"/>
</dbReference>
<gene>
    <name evidence="2" type="ORF">ACFOUR_08505</name>
</gene>
<dbReference type="RefSeq" id="WP_256531249.1">
    <property type="nucleotide sequence ID" value="NZ_CP101824.1"/>
</dbReference>
<evidence type="ECO:0000313" key="3">
    <source>
        <dbReference type="Proteomes" id="UP001595846"/>
    </source>
</evidence>
<evidence type="ECO:0000259" key="1">
    <source>
        <dbReference type="PROSITE" id="PS50076"/>
    </source>
</evidence>
<proteinExistence type="predicted"/>
<dbReference type="SUPFAM" id="SSF46565">
    <property type="entry name" value="Chaperone J-domain"/>
    <property type="match status" value="1"/>
</dbReference>
<evidence type="ECO:0000313" key="2">
    <source>
        <dbReference type="EMBL" id="MFC3958407.1"/>
    </source>
</evidence>
<dbReference type="GeneID" id="73903972"/>
<dbReference type="InterPro" id="IPR001623">
    <property type="entry name" value="DnaJ_domain"/>
</dbReference>
<dbReference type="AlphaFoldDB" id="A0ABD5NNI4"/>
<protein>
    <submittedName>
        <fullName evidence="2">J domain-containing protein</fullName>
    </submittedName>
</protein>
<dbReference type="Gene3D" id="1.10.287.110">
    <property type="entry name" value="DnaJ domain"/>
    <property type="match status" value="1"/>
</dbReference>
<reference evidence="2 3" key="1">
    <citation type="journal article" date="2019" name="Int. J. Syst. Evol. Microbiol.">
        <title>The Global Catalogue of Microorganisms (GCM) 10K type strain sequencing project: providing services to taxonomists for standard genome sequencing and annotation.</title>
        <authorList>
            <consortium name="The Broad Institute Genomics Platform"/>
            <consortium name="The Broad Institute Genome Sequencing Center for Infectious Disease"/>
            <person name="Wu L."/>
            <person name="Ma J."/>
        </authorList>
    </citation>
    <scope>NUCLEOTIDE SEQUENCE [LARGE SCALE GENOMIC DNA]</scope>
    <source>
        <strain evidence="2 3">IBRC-M 10256</strain>
    </source>
</reference>
<dbReference type="EMBL" id="JBHSAQ010000003">
    <property type="protein sequence ID" value="MFC3958407.1"/>
    <property type="molecule type" value="Genomic_DNA"/>
</dbReference>
<dbReference type="CDD" id="cd06257">
    <property type="entry name" value="DnaJ"/>
    <property type="match status" value="1"/>
</dbReference>
<comment type="caution">
    <text evidence="2">The sequence shown here is derived from an EMBL/GenBank/DDBJ whole genome shotgun (WGS) entry which is preliminary data.</text>
</comment>
<organism evidence="2 3">
    <name type="scientific">Halovivax cerinus</name>
    <dbReference type="NCBI Taxonomy" id="1487865"/>
    <lineage>
        <taxon>Archaea</taxon>
        <taxon>Methanobacteriati</taxon>
        <taxon>Methanobacteriota</taxon>
        <taxon>Stenosarchaea group</taxon>
        <taxon>Halobacteria</taxon>
        <taxon>Halobacteriales</taxon>
        <taxon>Natrialbaceae</taxon>
        <taxon>Halovivax</taxon>
    </lineage>
</organism>
<accession>A0ABD5NNI4</accession>
<dbReference type="SMART" id="SM00271">
    <property type="entry name" value="DnaJ"/>
    <property type="match status" value="1"/>
</dbReference>
<dbReference type="Pfam" id="PF00226">
    <property type="entry name" value="DnaJ"/>
    <property type="match status" value="1"/>
</dbReference>
<name>A0ABD5NNI4_9EURY</name>